<dbReference type="SUPFAM" id="SSF53850">
    <property type="entry name" value="Periplasmic binding protein-like II"/>
    <property type="match status" value="1"/>
</dbReference>
<dbReference type="RefSeq" id="WP_116021498.1">
    <property type="nucleotide sequence ID" value="NZ_QTTT01000001.1"/>
</dbReference>
<dbReference type="EMBL" id="QTTT01000001">
    <property type="protein sequence ID" value="REE95753.1"/>
    <property type="molecule type" value="Genomic_DNA"/>
</dbReference>
<reference evidence="6 7" key="1">
    <citation type="submission" date="2018-08" db="EMBL/GenBank/DDBJ databases">
        <title>Sequencing the genomes of 1000 actinobacteria strains.</title>
        <authorList>
            <person name="Klenk H.-P."/>
        </authorList>
    </citation>
    <scope>NUCLEOTIDE SEQUENCE [LARGE SCALE GENOMIC DNA]</scope>
    <source>
        <strain evidence="6 7">DSM 43927</strain>
    </source>
</reference>
<dbReference type="InterPro" id="IPR039424">
    <property type="entry name" value="SBP_5"/>
</dbReference>
<dbReference type="GO" id="GO:0043190">
    <property type="term" value="C:ATP-binding cassette (ABC) transporter complex"/>
    <property type="evidence" value="ECO:0007669"/>
    <property type="project" value="InterPro"/>
</dbReference>
<dbReference type="PROSITE" id="PS51257">
    <property type="entry name" value="PROKAR_LIPOPROTEIN"/>
    <property type="match status" value="1"/>
</dbReference>
<evidence type="ECO:0000259" key="5">
    <source>
        <dbReference type="Pfam" id="PF00496"/>
    </source>
</evidence>
<dbReference type="PIRSF" id="PIRSF002741">
    <property type="entry name" value="MppA"/>
    <property type="match status" value="1"/>
</dbReference>
<accession>A0A3D9SP65</accession>
<dbReference type="OrthoDB" id="9046151at2"/>
<dbReference type="PANTHER" id="PTHR30290">
    <property type="entry name" value="PERIPLASMIC BINDING COMPONENT OF ABC TRANSPORTER"/>
    <property type="match status" value="1"/>
</dbReference>
<evidence type="ECO:0000256" key="4">
    <source>
        <dbReference type="SAM" id="SignalP"/>
    </source>
</evidence>
<sequence length="524" mass="57607">MRKPVVVLGALTALTLTAGAAGCGGGDGGGANRDTFTYAIGDEPETLNPALQDEHTDPVTELVFRGLTRHDAANKAVPGLAASWRVSRDGREYTFTLRKGLTWHDGRPLTSRDVRFTLDAVRRAGADAPLSRNFRAVETVEAPDDTTVRVRLSRPFAPLLDALAVGVLPEHVLRGKKITDADFGRRPVGAGPFRLVAFKPGRYAELESFGGYYEGAPKLKKIVIKYVPDDTARLVQLRNGEVDAAHVQPQQAAKVRGDDDLRLEVHPTADYRALMLNMKQPVFADRRVRQALNYAVDRDAIVKSVVLGYGRPATGPLDESPFKIEAPFKLDPAKVNELMRAAGYTRDGNAPWSKGGTPLTFELSTFAEDSLRVAILNVAATQLKQQGFNVVPKPQPKEWVRSHWGDLQAFVVGWGTPYDADSSVFGPFHSSEALDKGGSNYGTYANADVDRALERGRDTMDPAERKRAYADFQRALIEDPPFVWITYLQTLNAVPADLTGPRRRTLGHHGYGFFWNAEKWARSS</sequence>
<gene>
    <name evidence="6" type="ORF">DFJ69_1163</name>
</gene>
<keyword evidence="3 4" id="KW-0732">Signal</keyword>
<dbReference type="AlphaFoldDB" id="A0A3D9SP65"/>
<evidence type="ECO:0000313" key="6">
    <source>
        <dbReference type="EMBL" id="REE95753.1"/>
    </source>
</evidence>
<organism evidence="6 7">
    <name type="scientific">Thermomonospora umbrina</name>
    <dbReference type="NCBI Taxonomy" id="111806"/>
    <lineage>
        <taxon>Bacteria</taxon>
        <taxon>Bacillati</taxon>
        <taxon>Actinomycetota</taxon>
        <taxon>Actinomycetes</taxon>
        <taxon>Streptosporangiales</taxon>
        <taxon>Thermomonosporaceae</taxon>
        <taxon>Thermomonospora</taxon>
    </lineage>
</organism>
<comment type="similarity">
    <text evidence="1">Belongs to the bacterial solute-binding protein 5 family.</text>
</comment>
<feature type="chain" id="PRO_5017612203" evidence="4">
    <location>
        <begin position="21"/>
        <end position="524"/>
    </location>
</feature>
<dbReference type="Gene3D" id="3.90.76.10">
    <property type="entry name" value="Dipeptide-binding Protein, Domain 1"/>
    <property type="match status" value="1"/>
</dbReference>
<dbReference type="GO" id="GO:1904680">
    <property type="term" value="F:peptide transmembrane transporter activity"/>
    <property type="evidence" value="ECO:0007669"/>
    <property type="project" value="TreeGrafter"/>
</dbReference>
<dbReference type="GO" id="GO:0042597">
    <property type="term" value="C:periplasmic space"/>
    <property type="evidence" value="ECO:0007669"/>
    <property type="project" value="UniProtKB-ARBA"/>
</dbReference>
<keyword evidence="2" id="KW-0813">Transport</keyword>
<protein>
    <submittedName>
        <fullName evidence="6">Peptide/nickel transport system substrate-binding protein</fullName>
    </submittedName>
</protein>
<dbReference type="Gene3D" id="3.40.190.10">
    <property type="entry name" value="Periplasmic binding protein-like II"/>
    <property type="match status" value="1"/>
</dbReference>
<dbReference type="InterPro" id="IPR030678">
    <property type="entry name" value="Peptide/Ni-bd"/>
</dbReference>
<dbReference type="Gene3D" id="3.10.105.10">
    <property type="entry name" value="Dipeptide-binding Protein, Domain 3"/>
    <property type="match status" value="1"/>
</dbReference>
<dbReference type="Proteomes" id="UP000256661">
    <property type="component" value="Unassembled WGS sequence"/>
</dbReference>
<feature type="signal peptide" evidence="4">
    <location>
        <begin position="1"/>
        <end position="20"/>
    </location>
</feature>
<comment type="caution">
    <text evidence="6">The sequence shown here is derived from an EMBL/GenBank/DDBJ whole genome shotgun (WGS) entry which is preliminary data.</text>
</comment>
<dbReference type="PANTHER" id="PTHR30290:SF9">
    <property type="entry name" value="OLIGOPEPTIDE-BINDING PROTEIN APPA"/>
    <property type="match status" value="1"/>
</dbReference>
<evidence type="ECO:0000256" key="1">
    <source>
        <dbReference type="ARBA" id="ARBA00005695"/>
    </source>
</evidence>
<evidence type="ECO:0000313" key="7">
    <source>
        <dbReference type="Proteomes" id="UP000256661"/>
    </source>
</evidence>
<dbReference type="GO" id="GO:0015833">
    <property type="term" value="P:peptide transport"/>
    <property type="evidence" value="ECO:0007669"/>
    <property type="project" value="TreeGrafter"/>
</dbReference>
<name>A0A3D9SP65_9ACTN</name>
<proteinExistence type="inferred from homology"/>
<dbReference type="Pfam" id="PF00496">
    <property type="entry name" value="SBP_bac_5"/>
    <property type="match status" value="1"/>
</dbReference>
<keyword evidence="7" id="KW-1185">Reference proteome</keyword>
<evidence type="ECO:0000256" key="3">
    <source>
        <dbReference type="ARBA" id="ARBA00022729"/>
    </source>
</evidence>
<dbReference type="InterPro" id="IPR000914">
    <property type="entry name" value="SBP_5_dom"/>
</dbReference>
<evidence type="ECO:0000256" key="2">
    <source>
        <dbReference type="ARBA" id="ARBA00022448"/>
    </source>
</evidence>
<feature type="domain" description="Solute-binding protein family 5" evidence="5">
    <location>
        <begin position="76"/>
        <end position="431"/>
    </location>
</feature>